<dbReference type="Pfam" id="PF13426">
    <property type="entry name" value="PAS_9"/>
    <property type="match status" value="1"/>
</dbReference>
<dbReference type="PROSITE" id="PS50112">
    <property type="entry name" value="PAS"/>
    <property type="match status" value="1"/>
</dbReference>
<dbReference type="InterPro" id="IPR035965">
    <property type="entry name" value="PAS-like_dom_sf"/>
</dbReference>
<dbReference type="SMART" id="SM00086">
    <property type="entry name" value="PAC"/>
    <property type="match status" value="1"/>
</dbReference>
<dbReference type="InterPro" id="IPR000700">
    <property type="entry name" value="PAS-assoc_C"/>
</dbReference>
<dbReference type="HOGENOM" id="CLU_000445_70_20_0"/>
<dbReference type="KEGG" id="dpd:Deipe_0728"/>
<dbReference type="eggNOG" id="COG5001">
    <property type="taxonomic scope" value="Bacteria"/>
</dbReference>
<dbReference type="SUPFAM" id="SSF55073">
    <property type="entry name" value="Nucleotide cyclase"/>
    <property type="match status" value="1"/>
</dbReference>
<dbReference type="InterPro" id="IPR043128">
    <property type="entry name" value="Rev_trsase/Diguanyl_cyclase"/>
</dbReference>
<reference evidence="6" key="1">
    <citation type="submission" date="2012-03" db="EMBL/GenBank/DDBJ databases">
        <title>Complete sequence of chromosome of Deinococcus peraridilitoris DSM 19664.</title>
        <authorList>
            <person name="Lucas S."/>
            <person name="Copeland A."/>
            <person name="Lapidus A."/>
            <person name="Glavina del Rio T."/>
            <person name="Dalin E."/>
            <person name="Tice H."/>
            <person name="Bruce D."/>
            <person name="Goodwin L."/>
            <person name="Pitluck S."/>
            <person name="Peters L."/>
            <person name="Mikhailova N."/>
            <person name="Lu M."/>
            <person name="Kyrpides N."/>
            <person name="Mavromatis K."/>
            <person name="Ivanova N."/>
            <person name="Brettin T."/>
            <person name="Detter J.C."/>
            <person name="Han C."/>
            <person name="Larimer F."/>
            <person name="Land M."/>
            <person name="Hauser L."/>
            <person name="Markowitz V."/>
            <person name="Cheng J.-F."/>
            <person name="Hugenholtz P."/>
            <person name="Woyke T."/>
            <person name="Wu D."/>
            <person name="Pukall R."/>
            <person name="Steenblock K."/>
            <person name="Brambilla E."/>
            <person name="Klenk H.-P."/>
            <person name="Eisen J.A."/>
        </authorList>
    </citation>
    <scope>NUCLEOTIDE SEQUENCE [LARGE SCALE GENOMIC DNA]</scope>
    <source>
        <strain evidence="6">DSM 19664 / LMG 22246 / CIP 109416 / KR-200</strain>
    </source>
</reference>
<dbReference type="InterPro" id="IPR029016">
    <property type="entry name" value="GAF-like_dom_sf"/>
</dbReference>
<proteinExistence type="predicted"/>
<sequence>MRPLLPTTEAQRLQALAWYDLSDPSDTAVFDQFTRVAQQLFATPIALLSLVDQDRQWFKSCQGLDFREGPREDAFCAHTILSGEPLVVLDATRAPDFVHNTFVTQHGVRFYAGVPLITPDGCALGSLCVLDTTPRQEVSPALLAALQDLARLAVEQLGYRIRERARREASGKLHLLETIVAKASDAVMVMKANPDCPHVPEIHYVNEAFTKLTGYEAEEVLGRSPELLYGEQTGSEVLERLDQALARGEAVRTEILTYRKDGSEHWVEVNLSPVRGEHDQIEFWLSIRRDITERKRQELRLSEEHADLEQRVSERTQALHALNVQLEHDSLHDSLTGLANRALFTKRLEQAVQQAIPDDPRKFAVLFLDCDRFKVINDTLGHSVGDELLIGVSKRLQALVRPSDLVARLGGDEFTVLLEDLDNLDAVLHITERLLRAFGTPFYVGPHALYIGASVGIVSGEGYTNVDDVMRDADIAMYRAKSEGRGRFVQFDLSMRESTVKQMRMENDLRRALLHDELDVYYQPIVDARSGTIHGLEALARWPQPDGSMISPAEFIPLAEETGLIIELDRWVLFEACRAMQDLQARFGQASDFTLSVNMSTQQFARTDFLETIELVLHASDFPAPRLMIEITESLLMQRSDLVNSNIQGLKDLGVQIHIDDFGSGYSSLSYLQQFAANTLKIDRAFIIQMMERPESAELVRTIIMMAHNLGMTVVAEGVETSAQLEVLRASQCEFVQGFLFSRPLSLAVLSAHLEQQVAAV</sequence>
<dbReference type="SMART" id="SM00267">
    <property type="entry name" value="GGDEF"/>
    <property type="match status" value="1"/>
</dbReference>
<dbReference type="EMBL" id="CP003382">
    <property type="protein sequence ID" value="AFZ66307.1"/>
    <property type="molecule type" value="Genomic_DNA"/>
</dbReference>
<feature type="domain" description="PAS" evidence="1">
    <location>
        <begin position="172"/>
        <end position="248"/>
    </location>
</feature>
<dbReference type="Pfam" id="PF00990">
    <property type="entry name" value="GGDEF"/>
    <property type="match status" value="1"/>
</dbReference>
<keyword evidence="6" id="KW-1185">Reference proteome</keyword>
<dbReference type="PANTHER" id="PTHR44757">
    <property type="entry name" value="DIGUANYLATE CYCLASE DGCP"/>
    <property type="match status" value="1"/>
</dbReference>
<name>K9ZZE7_DEIPD</name>
<dbReference type="NCBIfam" id="TIGR00229">
    <property type="entry name" value="sensory_box"/>
    <property type="match status" value="1"/>
</dbReference>
<organism evidence="5 6">
    <name type="scientific">Deinococcus peraridilitoris (strain DSM 19664 / LMG 22246 / CIP 109416 / KR-200)</name>
    <dbReference type="NCBI Taxonomy" id="937777"/>
    <lineage>
        <taxon>Bacteria</taxon>
        <taxon>Thermotogati</taxon>
        <taxon>Deinococcota</taxon>
        <taxon>Deinococci</taxon>
        <taxon>Deinococcales</taxon>
        <taxon>Deinococcaceae</taxon>
        <taxon>Deinococcus</taxon>
    </lineage>
</organism>
<dbReference type="CDD" id="cd01949">
    <property type="entry name" value="GGDEF"/>
    <property type="match status" value="1"/>
</dbReference>
<dbReference type="CDD" id="cd01948">
    <property type="entry name" value="EAL"/>
    <property type="match status" value="1"/>
</dbReference>
<dbReference type="Gene3D" id="3.30.450.40">
    <property type="match status" value="1"/>
</dbReference>
<dbReference type="STRING" id="937777.Deipe_0728"/>
<dbReference type="PROSITE" id="PS50887">
    <property type="entry name" value="GGDEF"/>
    <property type="match status" value="1"/>
</dbReference>
<evidence type="ECO:0000313" key="5">
    <source>
        <dbReference type="EMBL" id="AFZ66307.1"/>
    </source>
</evidence>
<dbReference type="OrthoDB" id="9805474at2"/>
<dbReference type="SMART" id="SM00052">
    <property type="entry name" value="EAL"/>
    <property type="match status" value="1"/>
</dbReference>
<feature type="domain" description="EAL" evidence="3">
    <location>
        <begin position="502"/>
        <end position="758"/>
    </location>
</feature>
<accession>K9ZZE7</accession>
<dbReference type="Gene3D" id="3.20.20.450">
    <property type="entry name" value="EAL domain"/>
    <property type="match status" value="1"/>
</dbReference>
<dbReference type="InterPro" id="IPR001633">
    <property type="entry name" value="EAL_dom"/>
</dbReference>
<dbReference type="InterPro" id="IPR001610">
    <property type="entry name" value="PAC"/>
</dbReference>
<feature type="domain" description="GGDEF" evidence="4">
    <location>
        <begin position="361"/>
        <end position="493"/>
    </location>
</feature>
<dbReference type="CDD" id="cd00130">
    <property type="entry name" value="PAS"/>
    <property type="match status" value="1"/>
</dbReference>
<gene>
    <name evidence="5" type="ordered locus">Deipe_0728</name>
</gene>
<dbReference type="InterPro" id="IPR035919">
    <property type="entry name" value="EAL_sf"/>
</dbReference>
<dbReference type="PATRIC" id="fig|937777.3.peg.733"/>
<protein>
    <submittedName>
        <fullName evidence="5">PAS domain S-box/diguanylate cyclase (GGDEF) domain-containing protein</fullName>
    </submittedName>
</protein>
<evidence type="ECO:0000259" key="3">
    <source>
        <dbReference type="PROSITE" id="PS50883"/>
    </source>
</evidence>
<dbReference type="InterPro" id="IPR000160">
    <property type="entry name" value="GGDEF_dom"/>
</dbReference>
<dbReference type="InterPro" id="IPR029787">
    <property type="entry name" value="Nucleotide_cyclase"/>
</dbReference>
<dbReference type="SMART" id="SM00065">
    <property type="entry name" value="GAF"/>
    <property type="match status" value="1"/>
</dbReference>
<dbReference type="PROSITE" id="PS50113">
    <property type="entry name" value="PAC"/>
    <property type="match status" value="1"/>
</dbReference>
<evidence type="ECO:0000259" key="2">
    <source>
        <dbReference type="PROSITE" id="PS50113"/>
    </source>
</evidence>
<dbReference type="NCBIfam" id="TIGR00254">
    <property type="entry name" value="GGDEF"/>
    <property type="match status" value="1"/>
</dbReference>
<evidence type="ECO:0000313" key="6">
    <source>
        <dbReference type="Proteomes" id="UP000010467"/>
    </source>
</evidence>
<dbReference type="InterPro" id="IPR003018">
    <property type="entry name" value="GAF"/>
</dbReference>
<dbReference type="Gene3D" id="3.30.450.20">
    <property type="entry name" value="PAS domain"/>
    <property type="match status" value="1"/>
</dbReference>
<dbReference type="PROSITE" id="PS50883">
    <property type="entry name" value="EAL"/>
    <property type="match status" value="1"/>
</dbReference>
<dbReference type="Pfam" id="PF01590">
    <property type="entry name" value="GAF"/>
    <property type="match status" value="1"/>
</dbReference>
<evidence type="ECO:0000259" key="1">
    <source>
        <dbReference type="PROSITE" id="PS50112"/>
    </source>
</evidence>
<dbReference type="RefSeq" id="WP_015234617.1">
    <property type="nucleotide sequence ID" value="NC_019793.1"/>
</dbReference>
<dbReference type="InterPro" id="IPR000014">
    <property type="entry name" value="PAS"/>
</dbReference>
<dbReference type="SUPFAM" id="SSF141868">
    <property type="entry name" value="EAL domain-like"/>
    <property type="match status" value="1"/>
</dbReference>
<dbReference type="Pfam" id="PF00563">
    <property type="entry name" value="EAL"/>
    <property type="match status" value="1"/>
</dbReference>
<dbReference type="SUPFAM" id="SSF55785">
    <property type="entry name" value="PYP-like sensor domain (PAS domain)"/>
    <property type="match status" value="1"/>
</dbReference>
<dbReference type="Proteomes" id="UP000010467">
    <property type="component" value="Chromosome"/>
</dbReference>
<feature type="domain" description="PAC" evidence="2">
    <location>
        <begin position="251"/>
        <end position="303"/>
    </location>
</feature>
<dbReference type="InterPro" id="IPR052155">
    <property type="entry name" value="Biofilm_reg_signaling"/>
</dbReference>
<dbReference type="PANTHER" id="PTHR44757:SF2">
    <property type="entry name" value="BIOFILM ARCHITECTURE MAINTENANCE PROTEIN MBAA"/>
    <property type="match status" value="1"/>
</dbReference>
<dbReference type="Gene3D" id="3.30.70.270">
    <property type="match status" value="1"/>
</dbReference>
<dbReference type="SUPFAM" id="SSF55781">
    <property type="entry name" value="GAF domain-like"/>
    <property type="match status" value="1"/>
</dbReference>
<evidence type="ECO:0000259" key="4">
    <source>
        <dbReference type="PROSITE" id="PS50887"/>
    </source>
</evidence>
<dbReference type="AlphaFoldDB" id="K9ZZE7"/>